<feature type="transmembrane region" description="Helical" evidence="1">
    <location>
        <begin position="118"/>
        <end position="136"/>
    </location>
</feature>
<dbReference type="GeneID" id="54278416"/>
<accession>A0A6A5Y451</accession>
<organism evidence="2 3">
    <name type="scientific">Aaosphaeria arxii CBS 175.79</name>
    <dbReference type="NCBI Taxonomy" id="1450172"/>
    <lineage>
        <taxon>Eukaryota</taxon>
        <taxon>Fungi</taxon>
        <taxon>Dikarya</taxon>
        <taxon>Ascomycota</taxon>
        <taxon>Pezizomycotina</taxon>
        <taxon>Dothideomycetes</taxon>
        <taxon>Pleosporomycetidae</taxon>
        <taxon>Pleosporales</taxon>
        <taxon>Pleosporales incertae sedis</taxon>
        <taxon>Aaosphaeria</taxon>
    </lineage>
</organism>
<dbReference type="AlphaFoldDB" id="A0A6A5Y451"/>
<protein>
    <submittedName>
        <fullName evidence="2">Uncharacterized protein</fullName>
    </submittedName>
</protein>
<proteinExistence type="predicted"/>
<dbReference type="EMBL" id="ML978067">
    <property type="protein sequence ID" value="KAF2019973.1"/>
    <property type="molecule type" value="Genomic_DNA"/>
</dbReference>
<keyword evidence="1" id="KW-0472">Membrane</keyword>
<evidence type="ECO:0000313" key="2">
    <source>
        <dbReference type="EMBL" id="KAF2019973.1"/>
    </source>
</evidence>
<dbReference type="Proteomes" id="UP000799778">
    <property type="component" value="Unassembled WGS sequence"/>
</dbReference>
<evidence type="ECO:0000313" key="3">
    <source>
        <dbReference type="Proteomes" id="UP000799778"/>
    </source>
</evidence>
<keyword evidence="3" id="KW-1185">Reference proteome</keyword>
<sequence>MILVGVRPDVPNLCTLYATRFHLRCHSQGGRWRLERYAHQQHTLETPLHPTGGYSWTKTNSIPCLVTIITSVHWGTYFGKLTVPPPKLDQMEIAANSHSKPRIEKSPEPQWVHRERPSLSMISLLVLITLMGYLLVRFAK</sequence>
<gene>
    <name evidence="2" type="ORF">BU24DRAFT_130947</name>
</gene>
<name>A0A6A5Y451_9PLEO</name>
<reference evidence="2" key="1">
    <citation type="journal article" date="2020" name="Stud. Mycol.">
        <title>101 Dothideomycetes genomes: a test case for predicting lifestyles and emergence of pathogens.</title>
        <authorList>
            <person name="Haridas S."/>
            <person name="Albert R."/>
            <person name="Binder M."/>
            <person name="Bloem J."/>
            <person name="Labutti K."/>
            <person name="Salamov A."/>
            <person name="Andreopoulos B."/>
            <person name="Baker S."/>
            <person name="Barry K."/>
            <person name="Bills G."/>
            <person name="Bluhm B."/>
            <person name="Cannon C."/>
            <person name="Castanera R."/>
            <person name="Culley D."/>
            <person name="Daum C."/>
            <person name="Ezra D."/>
            <person name="Gonzalez J."/>
            <person name="Henrissat B."/>
            <person name="Kuo A."/>
            <person name="Liang C."/>
            <person name="Lipzen A."/>
            <person name="Lutzoni F."/>
            <person name="Magnuson J."/>
            <person name="Mondo S."/>
            <person name="Nolan M."/>
            <person name="Ohm R."/>
            <person name="Pangilinan J."/>
            <person name="Park H.-J."/>
            <person name="Ramirez L."/>
            <person name="Alfaro M."/>
            <person name="Sun H."/>
            <person name="Tritt A."/>
            <person name="Yoshinaga Y."/>
            <person name="Zwiers L.-H."/>
            <person name="Turgeon B."/>
            <person name="Goodwin S."/>
            <person name="Spatafora J."/>
            <person name="Crous P."/>
            <person name="Grigoriev I."/>
        </authorList>
    </citation>
    <scope>NUCLEOTIDE SEQUENCE</scope>
    <source>
        <strain evidence="2">CBS 175.79</strain>
    </source>
</reference>
<dbReference type="RefSeq" id="XP_033388312.1">
    <property type="nucleotide sequence ID" value="XM_033521019.1"/>
</dbReference>
<keyword evidence="1" id="KW-0812">Transmembrane</keyword>
<evidence type="ECO:0000256" key="1">
    <source>
        <dbReference type="SAM" id="Phobius"/>
    </source>
</evidence>
<keyword evidence="1" id="KW-1133">Transmembrane helix</keyword>